<feature type="region of interest" description="Disordered" evidence="1">
    <location>
        <begin position="50"/>
        <end position="88"/>
    </location>
</feature>
<evidence type="ECO:0000313" key="2">
    <source>
        <dbReference type="EMBL" id="KAF2880882.1"/>
    </source>
</evidence>
<protein>
    <submittedName>
        <fullName evidence="2">Uncharacterized protein</fullName>
    </submittedName>
</protein>
<sequence>MHCALGIYKKGLSCSPWTSGGDHFIPIAGYLDNVYPLRALIKGIHGEKGVSEKMNPGKHHYNDQSDEDKEDSLEKTDPNGGDSSSPYFLGKDNAIKWNKHVPRRNIRTRSWNIIEHLLGAKTITKNLKSILEIWQYFIDMDMIRGIVEHTNKHIRSV</sequence>
<evidence type="ECO:0000313" key="3">
    <source>
        <dbReference type="Proteomes" id="UP000801492"/>
    </source>
</evidence>
<dbReference type="OrthoDB" id="6779804at2759"/>
<comment type="caution">
    <text evidence="2">The sequence shown here is derived from an EMBL/GenBank/DDBJ whole genome shotgun (WGS) entry which is preliminary data.</text>
</comment>
<keyword evidence="3" id="KW-1185">Reference proteome</keyword>
<proteinExistence type="predicted"/>
<evidence type="ECO:0000256" key="1">
    <source>
        <dbReference type="SAM" id="MobiDB-lite"/>
    </source>
</evidence>
<dbReference type="Proteomes" id="UP000801492">
    <property type="component" value="Unassembled WGS sequence"/>
</dbReference>
<gene>
    <name evidence="2" type="ORF">ILUMI_25290</name>
</gene>
<organism evidence="2 3">
    <name type="scientific">Ignelater luminosus</name>
    <name type="common">Cucubano</name>
    <name type="synonym">Pyrophorus luminosus</name>
    <dbReference type="NCBI Taxonomy" id="2038154"/>
    <lineage>
        <taxon>Eukaryota</taxon>
        <taxon>Metazoa</taxon>
        <taxon>Ecdysozoa</taxon>
        <taxon>Arthropoda</taxon>
        <taxon>Hexapoda</taxon>
        <taxon>Insecta</taxon>
        <taxon>Pterygota</taxon>
        <taxon>Neoptera</taxon>
        <taxon>Endopterygota</taxon>
        <taxon>Coleoptera</taxon>
        <taxon>Polyphaga</taxon>
        <taxon>Elateriformia</taxon>
        <taxon>Elateroidea</taxon>
        <taxon>Elateridae</taxon>
        <taxon>Agrypninae</taxon>
        <taxon>Pyrophorini</taxon>
        <taxon>Ignelater</taxon>
    </lineage>
</organism>
<reference evidence="2" key="1">
    <citation type="submission" date="2019-08" db="EMBL/GenBank/DDBJ databases">
        <title>The genome of the North American firefly Photinus pyralis.</title>
        <authorList>
            <consortium name="Photinus pyralis genome working group"/>
            <person name="Fallon T.R."/>
            <person name="Sander Lower S.E."/>
            <person name="Weng J.-K."/>
        </authorList>
    </citation>
    <scope>NUCLEOTIDE SEQUENCE</scope>
    <source>
        <strain evidence="2">TRF0915ILg1</strain>
        <tissue evidence="2">Whole body</tissue>
    </source>
</reference>
<dbReference type="AlphaFoldDB" id="A0A8K0CAU3"/>
<accession>A0A8K0CAU3</accession>
<name>A0A8K0CAU3_IGNLU</name>
<dbReference type="EMBL" id="VTPC01090892">
    <property type="protein sequence ID" value="KAF2880882.1"/>
    <property type="molecule type" value="Genomic_DNA"/>
</dbReference>